<reference evidence="1" key="1">
    <citation type="journal article" date="2025" name="Int. J. Syst. Evol. Microbiol.">
        <title>Streptomyces citrinus sp. nov., with yellow diffusible pigment.</title>
        <authorList>
            <person name="He Y."/>
            <person name="Yang E."/>
            <person name="Xu J."/>
            <person name="Sun Y."/>
            <person name="Sun L."/>
        </authorList>
    </citation>
    <scope>NUCLEOTIDE SEQUENCE</scope>
    <source>
        <strain evidence="1">Q6</strain>
    </source>
</reference>
<evidence type="ECO:0000313" key="2">
    <source>
        <dbReference type="Proteomes" id="UP001432251"/>
    </source>
</evidence>
<name>A0ACD5AEG6_9ACTN</name>
<protein>
    <submittedName>
        <fullName evidence="1">Uncharacterized protein</fullName>
    </submittedName>
</protein>
<dbReference type="EMBL" id="CP146022">
    <property type="protein sequence ID" value="WWQ65592.1"/>
    <property type="molecule type" value="Genomic_DNA"/>
</dbReference>
<organism evidence="1 2">
    <name type="scientific">Streptomyces citrinus</name>
    <dbReference type="NCBI Taxonomy" id="3118173"/>
    <lineage>
        <taxon>Bacteria</taxon>
        <taxon>Bacillati</taxon>
        <taxon>Actinomycetota</taxon>
        <taxon>Actinomycetes</taxon>
        <taxon>Kitasatosporales</taxon>
        <taxon>Streptomycetaceae</taxon>
        <taxon>Streptomyces</taxon>
    </lineage>
</organism>
<dbReference type="Proteomes" id="UP001432251">
    <property type="component" value="Chromosome"/>
</dbReference>
<keyword evidence="2" id="KW-1185">Reference proteome</keyword>
<accession>A0ACD5AEG6</accession>
<gene>
    <name evidence="1" type="ORF">V2W30_21245</name>
</gene>
<evidence type="ECO:0000313" key="1">
    <source>
        <dbReference type="EMBL" id="WWQ65592.1"/>
    </source>
</evidence>
<proteinExistence type="predicted"/>
<sequence>MSLPGRGPDDLFKKSERGEQGEQHEQHEQGKQDEHAGNATVNDGPRRPADAAADDASGPDTLGATGLGSDELALRRMMRQAVREIEPADEVLDHLRRAVPARRARKRQAAVGAVAAGVFVAMAVPAVLHVTSSGAAGDRPWMAGSSSKTHGGVDAGKGSDGAGAGSPSASQGKDGDGKKGDKGKASGGATAGTDPASTAAASSPVCAANELGQPVPSVSAPDGSGTVYGTFRVTNVSNANCTIDSPGSVSTIAQGAADPAKVGVIDHTSGDPATGLPDPSTEPSQLILEPGMAYEVKFAWVPSASCPSTGGGSSGGDSGSGGGDGSSGGDASPTPTPTPTPTGDTATSTGDSTDSGLSTQLGHEDTADGSIVVSHTPEPGSPVVTAKIPDACAGTLYRTGILPAS</sequence>